<dbReference type="GO" id="GO:0004252">
    <property type="term" value="F:serine-type endopeptidase activity"/>
    <property type="evidence" value="ECO:0007669"/>
    <property type="project" value="InterPro"/>
</dbReference>
<dbReference type="InterPro" id="IPR019533">
    <property type="entry name" value="Peptidase_S26"/>
</dbReference>
<gene>
    <name evidence="9" type="primary">lepB</name>
    <name evidence="9" type="ORF">CQA62_01790</name>
</gene>
<dbReference type="InterPro" id="IPR000223">
    <property type="entry name" value="Pept_S26A_signal_pept_1"/>
</dbReference>
<reference evidence="9 10" key="1">
    <citation type="submission" date="2018-04" db="EMBL/GenBank/DDBJ databases">
        <title>Novel Campyloabacter and Helicobacter Species and Strains.</title>
        <authorList>
            <person name="Mannion A.J."/>
            <person name="Shen Z."/>
            <person name="Fox J.G."/>
        </authorList>
    </citation>
    <scope>NUCLEOTIDE SEQUENCE [LARGE SCALE GENOMIC DNA]</scope>
    <source>
        <strain evidence="9 10">ATCC 700242</strain>
    </source>
</reference>
<dbReference type="OrthoDB" id="9815782at2"/>
<keyword evidence="5 7" id="KW-0378">Hydrolase</keyword>
<feature type="domain" description="Peptidase S26" evidence="8">
    <location>
        <begin position="13"/>
        <end position="260"/>
    </location>
</feature>
<evidence type="ECO:0000256" key="7">
    <source>
        <dbReference type="RuleBase" id="RU362042"/>
    </source>
</evidence>
<dbReference type="InterPro" id="IPR019758">
    <property type="entry name" value="Pept_S26A_signal_pept_1_CS"/>
</dbReference>
<dbReference type="PANTHER" id="PTHR43390:SF1">
    <property type="entry name" value="CHLOROPLAST PROCESSING PEPTIDASE"/>
    <property type="match status" value="1"/>
</dbReference>
<proteinExistence type="inferred from homology"/>
<accession>A0A3D8IY19</accession>
<dbReference type="EC" id="3.4.21.89" evidence="3 7"/>
<comment type="caution">
    <text evidence="9">The sequence shown here is derived from an EMBL/GenBank/DDBJ whole genome shotgun (WGS) entry which is preliminary data.</text>
</comment>
<evidence type="ECO:0000259" key="8">
    <source>
        <dbReference type="Pfam" id="PF10502"/>
    </source>
</evidence>
<dbReference type="GO" id="GO:0009003">
    <property type="term" value="F:signal peptidase activity"/>
    <property type="evidence" value="ECO:0007669"/>
    <property type="project" value="UniProtKB-EC"/>
</dbReference>
<keyword evidence="7" id="KW-0472">Membrane</keyword>
<dbReference type="Proteomes" id="UP000257067">
    <property type="component" value="Unassembled WGS sequence"/>
</dbReference>
<dbReference type="SUPFAM" id="SSF51306">
    <property type="entry name" value="LexA/Signal peptidase"/>
    <property type="match status" value="1"/>
</dbReference>
<dbReference type="PANTHER" id="PTHR43390">
    <property type="entry name" value="SIGNAL PEPTIDASE I"/>
    <property type="match status" value="1"/>
</dbReference>
<keyword evidence="10" id="KW-1185">Reference proteome</keyword>
<keyword evidence="7" id="KW-0645">Protease</keyword>
<protein>
    <recommendedName>
        <fullName evidence="4 7">Signal peptidase I</fullName>
        <ecNumber evidence="3 7">3.4.21.89</ecNumber>
    </recommendedName>
</protein>
<evidence type="ECO:0000256" key="6">
    <source>
        <dbReference type="PIRSR" id="PIRSR600223-1"/>
    </source>
</evidence>
<evidence type="ECO:0000313" key="9">
    <source>
        <dbReference type="EMBL" id="RDU70167.1"/>
    </source>
</evidence>
<evidence type="ECO:0000256" key="3">
    <source>
        <dbReference type="ARBA" id="ARBA00013208"/>
    </source>
</evidence>
<feature type="transmembrane region" description="Helical" evidence="7">
    <location>
        <begin position="12"/>
        <end position="33"/>
    </location>
</feature>
<dbReference type="EMBL" id="NXLU01000001">
    <property type="protein sequence ID" value="RDU70167.1"/>
    <property type="molecule type" value="Genomic_DNA"/>
</dbReference>
<dbReference type="CDD" id="cd06530">
    <property type="entry name" value="S26_SPase_I"/>
    <property type="match status" value="1"/>
</dbReference>
<comment type="similarity">
    <text evidence="2 7">Belongs to the peptidase S26 family.</text>
</comment>
<keyword evidence="7" id="KW-1133">Transmembrane helix</keyword>
<evidence type="ECO:0000256" key="5">
    <source>
        <dbReference type="ARBA" id="ARBA00022801"/>
    </source>
</evidence>
<comment type="subcellular location">
    <subcellularLocation>
        <location evidence="7">Membrane</location>
        <topology evidence="7">Single-pass type II membrane protein</topology>
    </subcellularLocation>
</comment>
<dbReference type="PRINTS" id="PR00727">
    <property type="entry name" value="LEADERPTASE"/>
</dbReference>
<dbReference type="NCBIfam" id="TIGR02227">
    <property type="entry name" value="sigpep_I_bact"/>
    <property type="match status" value="1"/>
</dbReference>
<evidence type="ECO:0000256" key="2">
    <source>
        <dbReference type="ARBA" id="ARBA00009370"/>
    </source>
</evidence>
<keyword evidence="7" id="KW-0812">Transmembrane</keyword>
<evidence type="ECO:0000256" key="4">
    <source>
        <dbReference type="ARBA" id="ARBA00019232"/>
    </source>
</evidence>
<dbReference type="AlphaFoldDB" id="A0A3D8IY19"/>
<feature type="active site" evidence="6">
    <location>
        <position position="38"/>
    </location>
</feature>
<sequence length="309" mass="35930">MEFLKKLYRFSSSWTGTILIVAFVIFFIAQAFVIPSRSMVSTLYEGDMLFVKKFSYGIPIPRIPWLEIPVLPDFKGNGHIFEGERPKRGDIVVFIPPHIEKTYYVKRNFAIGGDEVIYAYDGFYLRPSEGDLYIKQHFPNIETKQFFGKTFVKNPYMQEHAGIHYALNNLRFQEALSSLVFDGREWKVLGGQGFAMKPMGVDGSAIEPNQTYRGEEIVFYKKIAPDEFFMIGDNRDNSLDSRYWGSVPYSRIIGTPWLIYFSINLGNSVEAQQEAIELGKSENWWKYTVRWNRVFKSVEELESEMREGR</sequence>
<name>A0A3D8IY19_9HELI</name>
<evidence type="ECO:0000256" key="1">
    <source>
        <dbReference type="ARBA" id="ARBA00000677"/>
    </source>
</evidence>
<dbReference type="Gene3D" id="2.10.109.10">
    <property type="entry name" value="Umud Fragment, subunit A"/>
    <property type="match status" value="1"/>
</dbReference>
<organism evidence="9 10">
    <name type="scientific">Helicobacter cholecystus</name>
    <dbReference type="NCBI Taxonomy" id="45498"/>
    <lineage>
        <taxon>Bacteria</taxon>
        <taxon>Pseudomonadati</taxon>
        <taxon>Campylobacterota</taxon>
        <taxon>Epsilonproteobacteria</taxon>
        <taxon>Campylobacterales</taxon>
        <taxon>Helicobacteraceae</taxon>
        <taxon>Helicobacter</taxon>
    </lineage>
</organism>
<dbReference type="GO" id="GO:0006465">
    <property type="term" value="P:signal peptide processing"/>
    <property type="evidence" value="ECO:0007669"/>
    <property type="project" value="InterPro"/>
</dbReference>
<dbReference type="PROSITE" id="PS00761">
    <property type="entry name" value="SPASE_I_3"/>
    <property type="match status" value="1"/>
</dbReference>
<evidence type="ECO:0000313" key="10">
    <source>
        <dbReference type="Proteomes" id="UP000257067"/>
    </source>
</evidence>
<dbReference type="Pfam" id="PF10502">
    <property type="entry name" value="Peptidase_S26"/>
    <property type="match status" value="1"/>
</dbReference>
<dbReference type="GO" id="GO:0016020">
    <property type="term" value="C:membrane"/>
    <property type="evidence" value="ECO:0007669"/>
    <property type="project" value="UniProtKB-SubCell"/>
</dbReference>
<dbReference type="InterPro" id="IPR036286">
    <property type="entry name" value="LexA/Signal_pep-like_sf"/>
</dbReference>
<comment type="catalytic activity">
    <reaction evidence="1 7">
        <text>Cleavage of hydrophobic, N-terminal signal or leader sequences from secreted and periplasmic proteins.</text>
        <dbReference type="EC" id="3.4.21.89"/>
    </reaction>
</comment>
<dbReference type="RefSeq" id="WP_104724168.1">
    <property type="nucleotide sequence ID" value="NZ_FZNE01000002.1"/>
</dbReference>
<feature type="active site" evidence="6">
    <location>
        <position position="106"/>
    </location>
</feature>